<evidence type="ECO:0000259" key="7">
    <source>
        <dbReference type="Pfam" id="PF04452"/>
    </source>
</evidence>
<evidence type="ECO:0000256" key="2">
    <source>
        <dbReference type="ARBA" id="ARBA00022490"/>
    </source>
</evidence>
<accession>A0A9K3KW21</accession>
<comment type="subcellular location">
    <subcellularLocation>
        <location evidence="1">Cytoplasm</location>
    </subcellularLocation>
</comment>
<dbReference type="PANTHER" id="PTHR30027">
    <property type="entry name" value="RIBOSOMAL RNA SMALL SUBUNIT METHYLTRANSFERASE E"/>
    <property type="match status" value="1"/>
</dbReference>
<keyword evidence="2" id="KW-0963">Cytoplasm</keyword>
<keyword evidence="3" id="KW-0698">rRNA processing</keyword>
<dbReference type="OrthoDB" id="45385at2759"/>
<proteinExistence type="predicted"/>
<keyword evidence="4 8" id="KW-0489">Methyltransferase</keyword>
<evidence type="ECO:0000256" key="4">
    <source>
        <dbReference type="ARBA" id="ARBA00022603"/>
    </source>
</evidence>
<dbReference type="Pfam" id="PF04452">
    <property type="entry name" value="Methyltrans_RNA"/>
    <property type="match status" value="1"/>
</dbReference>
<dbReference type="GO" id="GO:0005737">
    <property type="term" value="C:cytoplasm"/>
    <property type="evidence" value="ECO:0007669"/>
    <property type="project" value="UniProtKB-SubCell"/>
</dbReference>
<evidence type="ECO:0000256" key="3">
    <source>
        <dbReference type="ARBA" id="ARBA00022552"/>
    </source>
</evidence>
<keyword evidence="9" id="KW-1185">Reference proteome</keyword>
<dbReference type="AlphaFoldDB" id="A0A9K3KW21"/>
<evidence type="ECO:0000313" key="9">
    <source>
        <dbReference type="Proteomes" id="UP000693970"/>
    </source>
</evidence>
<name>A0A9K3KW21_9STRA</name>
<dbReference type="GO" id="GO:0070042">
    <property type="term" value="F:rRNA (uridine-N3-)-methyltransferase activity"/>
    <property type="evidence" value="ECO:0007669"/>
    <property type="project" value="TreeGrafter"/>
</dbReference>
<dbReference type="CDD" id="cd18084">
    <property type="entry name" value="RsmE-like"/>
    <property type="match status" value="1"/>
</dbReference>
<dbReference type="InterPro" id="IPR046886">
    <property type="entry name" value="RsmE_MTase_dom"/>
</dbReference>
<dbReference type="EMBL" id="JAGRRH010000018">
    <property type="protein sequence ID" value="KAG7350601.1"/>
    <property type="molecule type" value="Genomic_DNA"/>
</dbReference>
<protein>
    <submittedName>
        <fullName evidence="8">16S ribosomal RNA methyltransferase RsmE</fullName>
    </submittedName>
</protein>
<organism evidence="8 9">
    <name type="scientific">Nitzschia inconspicua</name>
    <dbReference type="NCBI Taxonomy" id="303405"/>
    <lineage>
        <taxon>Eukaryota</taxon>
        <taxon>Sar</taxon>
        <taxon>Stramenopiles</taxon>
        <taxon>Ochrophyta</taxon>
        <taxon>Bacillariophyta</taxon>
        <taxon>Bacillariophyceae</taxon>
        <taxon>Bacillariophycidae</taxon>
        <taxon>Bacillariales</taxon>
        <taxon>Bacillariaceae</taxon>
        <taxon>Nitzschia</taxon>
    </lineage>
</organism>
<dbReference type="NCBIfam" id="TIGR00046">
    <property type="entry name" value="RsmE family RNA methyltransferase"/>
    <property type="match status" value="1"/>
</dbReference>
<reference evidence="8" key="2">
    <citation type="submission" date="2021-04" db="EMBL/GenBank/DDBJ databases">
        <authorList>
            <person name="Podell S."/>
        </authorList>
    </citation>
    <scope>NUCLEOTIDE SEQUENCE</scope>
    <source>
        <strain evidence="8">Hildebrandi</strain>
    </source>
</reference>
<dbReference type="InterPro" id="IPR006700">
    <property type="entry name" value="RsmE"/>
</dbReference>
<evidence type="ECO:0000313" key="8">
    <source>
        <dbReference type="EMBL" id="KAG7350601.1"/>
    </source>
</evidence>
<reference evidence="8" key="1">
    <citation type="journal article" date="2021" name="Sci. Rep.">
        <title>Diploid genomic architecture of Nitzschia inconspicua, an elite biomass production diatom.</title>
        <authorList>
            <person name="Oliver A."/>
            <person name="Podell S."/>
            <person name="Pinowska A."/>
            <person name="Traller J.C."/>
            <person name="Smith S.R."/>
            <person name="McClure R."/>
            <person name="Beliaev A."/>
            <person name="Bohutskyi P."/>
            <person name="Hill E.A."/>
            <person name="Rabines A."/>
            <person name="Zheng H."/>
            <person name="Allen L.Z."/>
            <person name="Kuo A."/>
            <person name="Grigoriev I.V."/>
            <person name="Allen A.E."/>
            <person name="Hazlebeck D."/>
            <person name="Allen E.E."/>
        </authorList>
    </citation>
    <scope>NUCLEOTIDE SEQUENCE</scope>
    <source>
        <strain evidence="8">Hildebrandi</strain>
    </source>
</reference>
<dbReference type="GO" id="GO:0070475">
    <property type="term" value="P:rRNA base methylation"/>
    <property type="evidence" value="ECO:0007669"/>
    <property type="project" value="TreeGrafter"/>
</dbReference>
<feature type="domain" description="Ribosomal RNA small subunit methyltransferase E methyltransferase" evidence="7">
    <location>
        <begin position="259"/>
        <end position="450"/>
    </location>
</feature>
<evidence type="ECO:0000256" key="6">
    <source>
        <dbReference type="ARBA" id="ARBA00022691"/>
    </source>
</evidence>
<evidence type="ECO:0000256" key="5">
    <source>
        <dbReference type="ARBA" id="ARBA00022679"/>
    </source>
</evidence>
<keyword evidence="5" id="KW-0808">Transferase</keyword>
<comment type="caution">
    <text evidence="8">The sequence shown here is derived from an EMBL/GenBank/DDBJ whole genome shotgun (WGS) entry which is preliminary data.</text>
</comment>
<keyword evidence="6" id="KW-0949">S-adenosyl-L-methionine</keyword>
<dbReference type="PANTHER" id="PTHR30027:SF3">
    <property type="entry name" value="16S RRNA (URACIL(1498)-N(3))-METHYLTRANSFERASE"/>
    <property type="match status" value="1"/>
</dbReference>
<dbReference type="Proteomes" id="UP000693970">
    <property type="component" value="Unassembled WGS sequence"/>
</dbReference>
<evidence type="ECO:0000256" key="1">
    <source>
        <dbReference type="ARBA" id="ARBA00004496"/>
    </source>
</evidence>
<sequence>MAFAIPKAPLRIHLMNQLHRCHASHQVYGDPTSWKKKCSKRRMLTTAMALYCFHRIPSSLTSSEILFPSADAFSVTFYLGQRDDRRVNAGRFWHKDGTPVHLIGKRFFATAAYSSSSSSDHSNTSKDGATIASVPPLESTRHLPRLYVEVPHKSLKVNALVPITRAQSHYLLDVMRITNPKRWQDFAGHVRIFNGHDGEWLAKTIETIGETSLKQSSRRRQRKSEAGDESDTVLECLECLIPQSSADDDNNNNSRRKISVQLYLGRLKKKQQRKWVLEKVTELGVDGITLLDTEYSTGSGGDPWDHEKHQAHVIEAAEQCERLTLPSLSPQPLPWEDLLDRINASTNGNGAIQHIWLVCRERCVDSPPILSVLHNMQEVYAAKDDVREVRYHLLVGPEGGWSPNELEIVSDLVTNAVQQPKPETPIVQFVSLGSLVLRAETAAITATAIVGLATQ</sequence>
<gene>
    <name evidence="8" type="ORF">IV203_009961</name>
</gene>